<evidence type="ECO:0000256" key="8">
    <source>
        <dbReference type="PROSITE-ProRule" id="PRU00339"/>
    </source>
</evidence>
<feature type="signal peptide" evidence="9">
    <location>
        <begin position="1"/>
        <end position="22"/>
    </location>
</feature>
<dbReference type="SMART" id="SM00028">
    <property type="entry name" value="TPR"/>
    <property type="match status" value="4"/>
</dbReference>
<proteinExistence type="inferred from homology"/>
<protein>
    <submittedName>
        <fullName evidence="10">Tetratricopeptide repeat protein</fullName>
    </submittedName>
</protein>
<reference evidence="10 11" key="1">
    <citation type="submission" date="2018-12" db="EMBL/GenBank/DDBJ databases">
        <authorList>
            <person name="Yang Y."/>
        </authorList>
    </citation>
    <scope>NUCLEOTIDE SEQUENCE [LARGE SCALE GENOMIC DNA]</scope>
    <source>
        <strain evidence="10 11">L-25-5w-1</strain>
    </source>
</reference>
<dbReference type="Gene3D" id="1.25.40.10">
    <property type="entry name" value="Tetratricopeptide repeat domain"/>
    <property type="match status" value="1"/>
</dbReference>
<dbReference type="PANTHER" id="PTHR46208:SF1">
    <property type="entry name" value="MITOCHONDRIAL IMPORT RECEPTOR SUBUNIT TOM70"/>
    <property type="match status" value="1"/>
</dbReference>
<sequence length="418" mass="46730">MSSACSAAVPSRCVWLATSSMASTPAGIREHNDGAALPNHGDDVVGWCVGLAARIEWTSGGTTMDFGFLTMPALALSAVLGYSVFFDSSVVLFRDVHVPNAVADDGFTPRVVASRLANEVRAINRAARTAKEQQRFGLIDDDAAVKVVSERFEFLHPLKATQEALGFAAYDFSGEMVKLERDYEFIVRGDDRKQGRSITASARGPRPEELIRPVAIDLVRAIDPYVVASYYFETTRDSGGKDYSVALRELRNCLITMPREERHWAVNLQGQVLLQQGRFDDAMMRFNEARALKPDFVLPIYNQGLVFAAKGKHEEAMARYKEVLTLDADRRSRFPHTYTQWGVSLAATGRPEEALTMFQRAEQADPSYPDLYNAWGRFLRDQNKIVEAREMFQKAVDRAPERVEFRDNLKAAMTAPAR</sequence>
<name>A0A3S0R9U7_9PROT</name>
<evidence type="ECO:0000256" key="2">
    <source>
        <dbReference type="ARBA" id="ARBA00022692"/>
    </source>
</evidence>
<keyword evidence="6" id="KW-0472">Membrane</keyword>
<dbReference type="Pfam" id="PF13432">
    <property type="entry name" value="TPR_16"/>
    <property type="match status" value="2"/>
</dbReference>
<evidence type="ECO:0000256" key="3">
    <source>
        <dbReference type="ARBA" id="ARBA00022737"/>
    </source>
</evidence>
<gene>
    <name evidence="10" type="ORF">EJ903_08795</name>
</gene>
<dbReference type="AlphaFoldDB" id="A0A3S0R9U7"/>
<evidence type="ECO:0000256" key="4">
    <source>
        <dbReference type="ARBA" id="ARBA00022803"/>
    </source>
</evidence>
<dbReference type="EMBL" id="RXMA01000006">
    <property type="protein sequence ID" value="RTR21493.1"/>
    <property type="molecule type" value="Genomic_DNA"/>
</dbReference>
<evidence type="ECO:0000256" key="9">
    <source>
        <dbReference type="SAM" id="SignalP"/>
    </source>
</evidence>
<keyword evidence="5" id="KW-1133">Transmembrane helix</keyword>
<comment type="subcellular location">
    <subcellularLocation>
        <location evidence="1">Membrane</location>
        <topology evidence="1">Single-pass membrane protein</topology>
    </subcellularLocation>
</comment>
<keyword evidence="11" id="KW-1185">Reference proteome</keyword>
<organism evidence="10 11">
    <name type="scientific">Azospirillum griseum</name>
    <dbReference type="NCBI Taxonomy" id="2496639"/>
    <lineage>
        <taxon>Bacteria</taxon>
        <taxon>Pseudomonadati</taxon>
        <taxon>Pseudomonadota</taxon>
        <taxon>Alphaproteobacteria</taxon>
        <taxon>Rhodospirillales</taxon>
        <taxon>Azospirillaceae</taxon>
        <taxon>Azospirillum</taxon>
    </lineage>
</organism>
<accession>A0A3S0R9U7</accession>
<keyword evidence="3" id="KW-0677">Repeat</keyword>
<evidence type="ECO:0000256" key="6">
    <source>
        <dbReference type="ARBA" id="ARBA00023136"/>
    </source>
</evidence>
<evidence type="ECO:0000256" key="1">
    <source>
        <dbReference type="ARBA" id="ARBA00004167"/>
    </source>
</evidence>
<feature type="repeat" description="TPR" evidence="8">
    <location>
        <begin position="335"/>
        <end position="368"/>
    </location>
</feature>
<evidence type="ECO:0000313" key="10">
    <source>
        <dbReference type="EMBL" id="RTR21493.1"/>
    </source>
</evidence>
<comment type="caution">
    <text evidence="10">The sequence shown here is derived from an EMBL/GenBank/DDBJ whole genome shotgun (WGS) entry which is preliminary data.</text>
</comment>
<comment type="similarity">
    <text evidence="7">Belongs to the Tom70 family.</text>
</comment>
<feature type="chain" id="PRO_5018749838" evidence="9">
    <location>
        <begin position="23"/>
        <end position="418"/>
    </location>
</feature>
<keyword evidence="4 8" id="KW-0802">TPR repeat</keyword>
<dbReference type="PROSITE" id="PS50005">
    <property type="entry name" value="TPR"/>
    <property type="match status" value="4"/>
</dbReference>
<dbReference type="Proteomes" id="UP000277007">
    <property type="component" value="Unassembled WGS sequence"/>
</dbReference>
<evidence type="ECO:0000256" key="7">
    <source>
        <dbReference type="ARBA" id="ARBA00038030"/>
    </source>
</evidence>
<feature type="repeat" description="TPR" evidence="8">
    <location>
        <begin position="263"/>
        <end position="296"/>
    </location>
</feature>
<feature type="repeat" description="TPR" evidence="8">
    <location>
        <begin position="297"/>
        <end position="330"/>
    </location>
</feature>
<dbReference type="InterPro" id="IPR011990">
    <property type="entry name" value="TPR-like_helical_dom_sf"/>
</dbReference>
<feature type="repeat" description="TPR" evidence="8">
    <location>
        <begin position="369"/>
        <end position="402"/>
    </location>
</feature>
<keyword evidence="2" id="KW-0812">Transmembrane</keyword>
<dbReference type="GO" id="GO:0016020">
    <property type="term" value="C:membrane"/>
    <property type="evidence" value="ECO:0007669"/>
    <property type="project" value="UniProtKB-SubCell"/>
</dbReference>
<dbReference type="PANTHER" id="PTHR46208">
    <property type="entry name" value="MITOCHONDRIAL IMPORT RECEPTOR SUBUNIT TOM70"/>
    <property type="match status" value="1"/>
</dbReference>
<dbReference type="InterPro" id="IPR019734">
    <property type="entry name" value="TPR_rpt"/>
</dbReference>
<keyword evidence="9" id="KW-0732">Signal</keyword>
<dbReference type="SUPFAM" id="SSF48452">
    <property type="entry name" value="TPR-like"/>
    <property type="match status" value="1"/>
</dbReference>
<evidence type="ECO:0000256" key="5">
    <source>
        <dbReference type="ARBA" id="ARBA00022989"/>
    </source>
</evidence>
<evidence type="ECO:0000313" key="11">
    <source>
        <dbReference type="Proteomes" id="UP000277007"/>
    </source>
</evidence>